<dbReference type="Proteomes" id="UP000679690">
    <property type="component" value="Unassembled WGS sequence"/>
</dbReference>
<feature type="transmembrane region" description="Helical" evidence="2">
    <location>
        <begin position="308"/>
        <end position="326"/>
    </location>
</feature>
<dbReference type="PROSITE" id="PS50022">
    <property type="entry name" value="FA58C_3"/>
    <property type="match status" value="1"/>
</dbReference>
<gene>
    <name evidence="4" type="ORF">J5X75_38640</name>
</gene>
<dbReference type="RefSeq" id="WP_208472682.1">
    <property type="nucleotide sequence ID" value="NZ_JAGFNS010000039.1"/>
</dbReference>
<proteinExistence type="predicted"/>
<feature type="transmembrane region" description="Helical" evidence="2">
    <location>
        <begin position="1323"/>
        <end position="1345"/>
    </location>
</feature>
<evidence type="ECO:0000313" key="5">
    <source>
        <dbReference type="Proteomes" id="UP000679690"/>
    </source>
</evidence>
<feature type="transmembrane region" description="Helical" evidence="2">
    <location>
        <begin position="189"/>
        <end position="220"/>
    </location>
</feature>
<feature type="transmembrane region" description="Helical" evidence="2">
    <location>
        <begin position="382"/>
        <end position="401"/>
    </location>
</feature>
<evidence type="ECO:0000313" key="4">
    <source>
        <dbReference type="EMBL" id="MBO3743432.1"/>
    </source>
</evidence>
<keyword evidence="2" id="KW-0472">Membrane</keyword>
<dbReference type="InterPro" id="IPR008979">
    <property type="entry name" value="Galactose-bd-like_sf"/>
</dbReference>
<accession>A0ABS3UXX1</accession>
<feature type="compositionally biased region" description="Basic and acidic residues" evidence="1">
    <location>
        <begin position="1"/>
        <end position="10"/>
    </location>
</feature>
<feature type="transmembrane region" description="Helical" evidence="2">
    <location>
        <begin position="413"/>
        <end position="430"/>
    </location>
</feature>
<dbReference type="SUPFAM" id="SSF53335">
    <property type="entry name" value="S-adenosyl-L-methionine-dependent methyltransferases"/>
    <property type="match status" value="1"/>
</dbReference>
<keyword evidence="2" id="KW-0812">Transmembrane</keyword>
<feature type="transmembrane region" description="Helical" evidence="2">
    <location>
        <begin position="112"/>
        <end position="132"/>
    </location>
</feature>
<dbReference type="EMBL" id="JAGFNS010000039">
    <property type="protein sequence ID" value="MBO3743432.1"/>
    <property type="molecule type" value="Genomic_DNA"/>
</dbReference>
<feature type="transmembrane region" description="Helical" evidence="2">
    <location>
        <begin position="333"/>
        <end position="352"/>
    </location>
</feature>
<feature type="transmembrane region" description="Helical" evidence="2">
    <location>
        <begin position="232"/>
        <end position="253"/>
    </location>
</feature>
<dbReference type="InterPro" id="IPR029063">
    <property type="entry name" value="SAM-dependent_MTases_sf"/>
</dbReference>
<dbReference type="InterPro" id="IPR021798">
    <property type="entry name" value="AftD_N"/>
</dbReference>
<reference evidence="4 5" key="1">
    <citation type="submission" date="2021-03" db="EMBL/GenBank/DDBJ databases">
        <title>Actinoplanes flavus sp. nov., a novel actinomycete isolated from Coconut Palm rhizosphere soil.</title>
        <authorList>
            <person name="Luo X."/>
        </authorList>
    </citation>
    <scope>NUCLEOTIDE SEQUENCE [LARGE SCALE GENOMIC DNA]</scope>
    <source>
        <strain evidence="4 5">NEAU-H7</strain>
    </source>
</reference>
<dbReference type="InterPro" id="IPR056997">
    <property type="entry name" value="CBM_AftD"/>
</dbReference>
<evidence type="ECO:0000259" key="3">
    <source>
        <dbReference type="PROSITE" id="PS50022"/>
    </source>
</evidence>
<dbReference type="Gene3D" id="2.60.120.260">
    <property type="entry name" value="Galactose-binding domain-like"/>
    <property type="match status" value="2"/>
</dbReference>
<dbReference type="Pfam" id="PF08241">
    <property type="entry name" value="Methyltransf_11"/>
    <property type="match status" value="1"/>
</dbReference>
<evidence type="ECO:0000256" key="1">
    <source>
        <dbReference type="SAM" id="MobiDB-lite"/>
    </source>
</evidence>
<dbReference type="InterPro" id="IPR000421">
    <property type="entry name" value="FA58C"/>
</dbReference>
<dbReference type="Pfam" id="PF24607">
    <property type="entry name" value="CBM_AftD"/>
    <property type="match status" value="2"/>
</dbReference>
<comment type="caution">
    <text evidence="4">The sequence shown here is derived from an EMBL/GenBank/DDBJ whole genome shotgun (WGS) entry which is preliminary data.</text>
</comment>
<dbReference type="SUPFAM" id="SSF49785">
    <property type="entry name" value="Galactose-binding domain-like"/>
    <property type="match status" value="1"/>
</dbReference>
<dbReference type="CDD" id="cd02440">
    <property type="entry name" value="AdoMet_MTases"/>
    <property type="match status" value="1"/>
</dbReference>
<organism evidence="4 5">
    <name type="scientific">Actinoplanes flavus</name>
    <dbReference type="NCBI Taxonomy" id="2820290"/>
    <lineage>
        <taxon>Bacteria</taxon>
        <taxon>Bacillati</taxon>
        <taxon>Actinomycetota</taxon>
        <taxon>Actinomycetes</taxon>
        <taxon>Micromonosporales</taxon>
        <taxon>Micromonosporaceae</taxon>
        <taxon>Actinoplanes</taxon>
    </lineage>
</organism>
<keyword evidence="2" id="KW-1133">Transmembrane helix</keyword>
<feature type="transmembrane region" description="Helical" evidence="2">
    <location>
        <begin position="1243"/>
        <end position="1263"/>
    </location>
</feature>
<evidence type="ECO:0000256" key="2">
    <source>
        <dbReference type="SAM" id="Phobius"/>
    </source>
</evidence>
<feature type="region of interest" description="Disordered" evidence="1">
    <location>
        <begin position="1"/>
        <end position="23"/>
    </location>
</feature>
<dbReference type="Gene3D" id="3.40.50.150">
    <property type="entry name" value="Vaccinia Virus protein VP39"/>
    <property type="match status" value="1"/>
</dbReference>
<dbReference type="Pfam" id="PF11847">
    <property type="entry name" value="GT-C_AftD"/>
    <property type="match status" value="1"/>
</dbReference>
<keyword evidence="5" id="KW-1185">Reference proteome</keyword>
<dbReference type="InterPro" id="IPR013216">
    <property type="entry name" value="Methyltransf_11"/>
</dbReference>
<sequence length="1657" mass="175543">MTATLRERKTAVNPTANPTAPPTPSRHLLAFGGAVVLVVLAFLQRPGRITFDTKLDMAENPIGFMERALHLWNPWSTSGELQQQAYGYLFPMGPFFAAGDLLGVPPWITQRVWCALLLCAAYFGTLLLARVLRIGNDAGRIVGALAYALAPRMLTEIGPLSSEMLPVVFLPWVMLPLVAWRRIGSARRAAALSALAVLFMGGINAAAVVMALVLPGLWLITRRWDRQLFGLAFWWGLCVLGTTLWWIIPLLLFGEYSLPFLDFIESSGTTTAVTSFFQAARGTNQWVGYIVQGDPWWPAGWVLVDNPALMAATALVAALGLAGLAMRGLPERRFLIVGALTGLTLLTVGYVGTLDSPFAPMVRELLDGPLAPLRNVHKFEPVLRLPIALGLAYLAGKAFTWRRLRLRVPASPVIALLLVVAAAPAGMTLLRPGPGWTEMPSHWREAASWLADQDAQARTLVVPGSGFAQHTWGRTVDEPMQPLAGAPWSTRNQIPLGSEGNTRVMDAVEAVLEQGRGSSGLAAFLARSGYRYLLVRHDLDRAASGAPPIAVVRRAIAGSPGLELAAEFGPRVGAGGADPSPVDAGVSVPSIEIYQVSGAVPQISATRLTDVPVVSGGPESLLGALEQGLINGEQPAVLAGESGGDLGLAEGESTARPIVTDGLRRRELNIGRVRDNVSQTLTRSEKTRQGRLRTDLIPFSGKGHQTVAEYQGIRSVEASSSIAFADSIGATDPSGMPFAALDGDPATAWRSDPLQPGAGQWINVELGTAKRVTAVTVDFSSDLRSATPVAVVRLTTDQGIVDRLVPETPGPHTLSTLPGLTTAVRVTVLALQSGYEGAIALRELGIPGLDAERGLRAPGDLKTAVVPSYAFERDAQQRGVCFPSSAEATTIRCDQFLARQGEEPLGLDRYFTTPVDATYDLRFTAQARPGATVPLQLPVTASASTVLGGDVAAGAHAAVDGDPATAWLAEPTDDDSVFTLSWTGARRIDRVRLTVPAAPAAARPTRVSVQAAGKVTIAEVGADGWVRFPAVTTDRLEIGLGETERVIADPRGQGWVAPAGIAEIEVPGLNGLFRPAADGTPLAAPCGAGPRVEIGGVGYPTSVSGTLGDVRAGRALPVTVCDAFAVESVRLPAGDQHLRTVPSAAFVIDTAAIVPDGAAARAPAVVHRAVTVDAWAPTERTVTVAAGEAALLVVPENHNAGWAATLNGQTLRPVRVDGWQQAFVLPAGESGTVILRFTPDEPYRTGLVAGAGCVLLVVILALLPVRRRAVPTGRPLARVFTAVPGGAGWMILPMMVLAVLLLGAAGAAFLLAALIVRQVRPGYLPGLAFACAAAGIGVAVCGRLLGHGQEWAYGAVVQLAMLAAACAVAAAAVPSSGRPEKEISVNDQQVSTHRATLGRSVRLFRTFLVEQSDPDRFYSMLAEDSVRQLGAYADLNGATVLDVGGGPGYFNAEFERAGAAYFGLDPAVGDFAAAGAKVSGMVRGSGTALPIRTGSLDVCYSSNVLEHVDEPEAMLDEMVRVTRPGGTVFVSFTPWWSPHGGHETGPFRHWFGGHRARRRYLRVHGHEPKNRFMETLFPVSAARMMRWTRAARRAGAVTVVDVIPRYHPWWAQWVASVPVLREFLTWNFTVVLRREGESVSTVVQEDVAGVSLPDVTL</sequence>
<feature type="domain" description="F5/8 type C" evidence="3">
    <location>
        <begin position="706"/>
        <end position="777"/>
    </location>
</feature>
<protein>
    <submittedName>
        <fullName evidence="4">DUF3367 domain-containing protein</fullName>
    </submittedName>
</protein>
<name>A0ABS3UXX1_9ACTN</name>
<feature type="transmembrane region" description="Helical" evidence="2">
    <location>
        <begin position="1351"/>
        <end position="1373"/>
    </location>
</feature>